<dbReference type="AlphaFoldDB" id="A0A3B0S1S7"/>
<feature type="domain" description="DUF1835" evidence="2">
    <location>
        <begin position="109"/>
        <end position="212"/>
    </location>
</feature>
<feature type="compositionally biased region" description="Low complexity" evidence="1">
    <location>
        <begin position="436"/>
        <end position="450"/>
    </location>
</feature>
<accession>A0A3B0S1S7</accession>
<dbReference type="EMBL" id="UOEC01000148">
    <property type="protein sequence ID" value="VAV97702.1"/>
    <property type="molecule type" value="Genomic_DNA"/>
</dbReference>
<evidence type="ECO:0000313" key="3">
    <source>
        <dbReference type="EMBL" id="VAV97702.1"/>
    </source>
</evidence>
<dbReference type="InterPro" id="IPR014973">
    <property type="entry name" value="DUF1835"/>
</dbReference>
<evidence type="ECO:0000259" key="2">
    <source>
        <dbReference type="Pfam" id="PF08874"/>
    </source>
</evidence>
<name>A0A3B0S1S7_9ZZZZ</name>
<protein>
    <recommendedName>
        <fullName evidence="2">DUF1835 domain-containing protein</fullName>
    </recommendedName>
</protein>
<reference evidence="3" key="1">
    <citation type="submission" date="2018-06" db="EMBL/GenBank/DDBJ databases">
        <authorList>
            <person name="Zhirakovskaya E."/>
        </authorList>
    </citation>
    <scope>NUCLEOTIDE SEQUENCE</scope>
</reference>
<organism evidence="3">
    <name type="scientific">hydrothermal vent metagenome</name>
    <dbReference type="NCBI Taxonomy" id="652676"/>
    <lineage>
        <taxon>unclassified sequences</taxon>
        <taxon>metagenomes</taxon>
        <taxon>ecological metagenomes</taxon>
    </lineage>
</organism>
<sequence>MTNSPVRKPKLRRVGKNPFDFDEGDPLFAHTLSLEFEKKRAKKLLKARKESGDTNTKLSDIQFELARQHGFASWPRFKAHIEQAKIEMQAVETGTPTALDGDKPTLHIRCGTDIKQALEVGGFQGDFAGFFDPFVMGPVSSTQTLEDHLEIRAKFLDNAGWVNSKKALKNHQNHYRELEKSRNYSRVALWFEHDSFDVLILAYLLNYFSDPAKRPGQLQFICITGYPGVQQFNGLGQLPPQALRVLWSWFEQVSEPQLALGCKVWNAICSPSPVPLMEIIATGTPDIPPFAKALKRHLQELPCLGNGLSLVEKITLEILKQQGPIKAGLLFGQYSKSEPLRYLGDTMFKTYVENLANAEHPALTITSVDASDAPFDASNWFRSHTVSLTQIGHDLLADQKNWLEMGVKDRWVGGIKIKPAEPGWRWDFKNDRPVYSDSEPTSPSSSVGTR</sequence>
<evidence type="ECO:0000256" key="1">
    <source>
        <dbReference type="SAM" id="MobiDB-lite"/>
    </source>
</evidence>
<dbReference type="Pfam" id="PF08874">
    <property type="entry name" value="DUF1835"/>
    <property type="match status" value="1"/>
</dbReference>
<gene>
    <name evidence="3" type="ORF">MNBD_ALPHA08-2518</name>
</gene>
<proteinExistence type="predicted"/>
<feature type="region of interest" description="Disordered" evidence="1">
    <location>
        <begin position="427"/>
        <end position="450"/>
    </location>
</feature>